<evidence type="ECO:0000313" key="1">
    <source>
        <dbReference type="EMBL" id="CAH2017478.1"/>
    </source>
</evidence>
<protein>
    <submittedName>
        <fullName evidence="1">Uncharacterized protein</fullName>
    </submittedName>
</protein>
<dbReference type="EMBL" id="CAKOFQ010009299">
    <property type="protein sequence ID" value="CAH2017478.1"/>
    <property type="molecule type" value="Genomic_DNA"/>
</dbReference>
<keyword evidence="2" id="KW-1185">Reference proteome</keyword>
<sequence>MIFSIRSVPTPSVSPLRDFQIFKQSKLKIDGETVVYLGKETVLKLFQLAPLIAYTINMLKTQEFNKYFNTLVQDVRTTNMDVRDFVIQHISDLPHSENIRTAMELAYQHPNLKEFNKAPTLKFYSDYPNYSVKSL</sequence>
<proteinExistence type="predicted"/>
<dbReference type="Proteomes" id="UP001152888">
    <property type="component" value="Unassembled WGS sequence"/>
</dbReference>
<gene>
    <name evidence="1" type="ORF">ACAOBT_LOCUS36045</name>
</gene>
<dbReference type="AlphaFoldDB" id="A0A9P0VR95"/>
<accession>A0A9P0VR95</accession>
<evidence type="ECO:0000313" key="2">
    <source>
        <dbReference type="Proteomes" id="UP001152888"/>
    </source>
</evidence>
<dbReference type="OrthoDB" id="6768731at2759"/>
<organism evidence="1 2">
    <name type="scientific">Acanthoscelides obtectus</name>
    <name type="common">Bean weevil</name>
    <name type="synonym">Bruchus obtectus</name>
    <dbReference type="NCBI Taxonomy" id="200917"/>
    <lineage>
        <taxon>Eukaryota</taxon>
        <taxon>Metazoa</taxon>
        <taxon>Ecdysozoa</taxon>
        <taxon>Arthropoda</taxon>
        <taxon>Hexapoda</taxon>
        <taxon>Insecta</taxon>
        <taxon>Pterygota</taxon>
        <taxon>Neoptera</taxon>
        <taxon>Endopterygota</taxon>
        <taxon>Coleoptera</taxon>
        <taxon>Polyphaga</taxon>
        <taxon>Cucujiformia</taxon>
        <taxon>Chrysomeloidea</taxon>
        <taxon>Chrysomelidae</taxon>
        <taxon>Bruchinae</taxon>
        <taxon>Bruchini</taxon>
        <taxon>Acanthoscelides</taxon>
    </lineage>
</organism>
<name>A0A9P0VR95_ACAOB</name>
<comment type="caution">
    <text evidence="1">The sequence shown here is derived from an EMBL/GenBank/DDBJ whole genome shotgun (WGS) entry which is preliminary data.</text>
</comment>
<reference evidence="1" key="1">
    <citation type="submission" date="2022-03" db="EMBL/GenBank/DDBJ databases">
        <authorList>
            <person name="Sayadi A."/>
        </authorList>
    </citation>
    <scope>NUCLEOTIDE SEQUENCE</scope>
</reference>